<feature type="DNA-binding region" evidence="2">
    <location>
        <begin position="53"/>
        <end position="59"/>
    </location>
</feature>
<protein>
    <recommendedName>
        <fullName evidence="2 3">Single-stranded DNA-binding protein</fullName>
        <shortName evidence="2">SSB</shortName>
    </recommendedName>
</protein>
<dbReference type="CDD" id="cd04496">
    <property type="entry name" value="SSB_OBF"/>
    <property type="match status" value="1"/>
</dbReference>
<gene>
    <name evidence="5" type="primary">ssb</name>
    <name evidence="5" type="ORF">GF068_14530</name>
</gene>
<feature type="compositionally biased region" description="Pro residues" evidence="4">
    <location>
        <begin position="135"/>
        <end position="145"/>
    </location>
</feature>
<dbReference type="PIRSF" id="PIRSF002070">
    <property type="entry name" value="SSB"/>
    <property type="match status" value="1"/>
</dbReference>
<accession>A0A6N7PMA2</accession>
<comment type="caution">
    <text evidence="5">The sequence shown here is derived from an EMBL/GenBank/DDBJ whole genome shotgun (WGS) entry which is preliminary data.</text>
</comment>
<dbReference type="InterPro" id="IPR012340">
    <property type="entry name" value="NA-bd_OB-fold"/>
</dbReference>
<dbReference type="NCBIfam" id="TIGR00621">
    <property type="entry name" value="ssb"/>
    <property type="match status" value="1"/>
</dbReference>
<keyword evidence="1 2" id="KW-0238">DNA-binding</keyword>
<dbReference type="Pfam" id="PF00436">
    <property type="entry name" value="SSB"/>
    <property type="match status" value="1"/>
</dbReference>
<dbReference type="GO" id="GO:0006260">
    <property type="term" value="P:DNA replication"/>
    <property type="evidence" value="ECO:0007669"/>
    <property type="project" value="InterPro"/>
</dbReference>
<keyword evidence="6" id="KW-1185">Reference proteome</keyword>
<dbReference type="EMBL" id="WJIE01000004">
    <property type="protein sequence ID" value="MRG93138.1"/>
    <property type="molecule type" value="Genomic_DNA"/>
</dbReference>
<evidence type="ECO:0000256" key="2">
    <source>
        <dbReference type="HAMAP-Rule" id="MF_00984"/>
    </source>
</evidence>
<evidence type="ECO:0000313" key="5">
    <source>
        <dbReference type="EMBL" id="MRG93138.1"/>
    </source>
</evidence>
<reference evidence="5 6" key="1">
    <citation type="submission" date="2019-10" db="EMBL/GenBank/DDBJ databases">
        <title>A soil myxobacterium in the family Polyangiaceae.</title>
        <authorList>
            <person name="Li Y."/>
            <person name="Wang J."/>
        </authorList>
    </citation>
    <scope>NUCLEOTIDE SEQUENCE [LARGE SCALE GENOMIC DNA]</scope>
    <source>
        <strain evidence="5 6">DSM 14734</strain>
    </source>
</reference>
<evidence type="ECO:0000256" key="3">
    <source>
        <dbReference type="PIRNR" id="PIRNR002070"/>
    </source>
</evidence>
<dbReference type="SUPFAM" id="SSF50249">
    <property type="entry name" value="Nucleic acid-binding proteins"/>
    <property type="match status" value="1"/>
</dbReference>
<dbReference type="Proteomes" id="UP000440224">
    <property type="component" value="Unassembled WGS sequence"/>
</dbReference>
<sequence>MSDGMNRVVLLGNLGADPELRYAGSGTAVLNFRMATNESFLDRNRELTERTEWHSVVVFGPRAEGLARVLVKGSCVLVEGTLRTSSYEKDGQKRYKTEVHARDICLAGPSPAALRRDADDEVGPMEMPLPSEEPASPPEPAPPARPARKRNGAPPRKAEMLDEIPF</sequence>
<dbReference type="AlphaFoldDB" id="A0A6N7PMA2"/>
<dbReference type="PANTHER" id="PTHR10302:SF27">
    <property type="entry name" value="SINGLE-STRANDED DNA-BINDING PROTEIN"/>
    <property type="match status" value="1"/>
</dbReference>
<organism evidence="5 6">
    <name type="scientific">Polyangium spumosum</name>
    <dbReference type="NCBI Taxonomy" id="889282"/>
    <lineage>
        <taxon>Bacteria</taxon>
        <taxon>Pseudomonadati</taxon>
        <taxon>Myxococcota</taxon>
        <taxon>Polyangia</taxon>
        <taxon>Polyangiales</taxon>
        <taxon>Polyangiaceae</taxon>
        <taxon>Polyangium</taxon>
    </lineage>
</organism>
<dbReference type="PANTHER" id="PTHR10302">
    <property type="entry name" value="SINGLE-STRANDED DNA-BINDING PROTEIN"/>
    <property type="match status" value="1"/>
</dbReference>
<comment type="caution">
    <text evidence="2">Lacks conserved residue(s) required for the propagation of feature annotation.</text>
</comment>
<evidence type="ECO:0000256" key="4">
    <source>
        <dbReference type="SAM" id="MobiDB-lite"/>
    </source>
</evidence>
<evidence type="ECO:0000256" key="1">
    <source>
        <dbReference type="ARBA" id="ARBA00023125"/>
    </source>
</evidence>
<dbReference type="InterPro" id="IPR000424">
    <property type="entry name" value="Primosome_PriB/ssb"/>
</dbReference>
<dbReference type="HAMAP" id="MF_00984">
    <property type="entry name" value="SSB"/>
    <property type="match status" value="1"/>
</dbReference>
<dbReference type="OrthoDB" id="9809878at2"/>
<comment type="subunit">
    <text evidence="2">Homotetramer.</text>
</comment>
<dbReference type="GO" id="GO:0003697">
    <property type="term" value="F:single-stranded DNA binding"/>
    <property type="evidence" value="ECO:0007669"/>
    <property type="project" value="UniProtKB-UniRule"/>
</dbReference>
<feature type="compositionally biased region" description="Low complexity" evidence="4">
    <location>
        <begin position="124"/>
        <end position="134"/>
    </location>
</feature>
<evidence type="ECO:0000313" key="6">
    <source>
        <dbReference type="Proteomes" id="UP000440224"/>
    </source>
</evidence>
<name>A0A6N7PMA2_9BACT</name>
<dbReference type="GO" id="GO:0009295">
    <property type="term" value="C:nucleoid"/>
    <property type="evidence" value="ECO:0007669"/>
    <property type="project" value="TreeGrafter"/>
</dbReference>
<dbReference type="Gene3D" id="2.40.50.140">
    <property type="entry name" value="Nucleic acid-binding proteins"/>
    <property type="match status" value="1"/>
</dbReference>
<dbReference type="RefSeq" id="WP_153820003.1">
    <property type="nucleotide sequence ID" value="NZ_WJIE01000004.1"/>
</dbReference>
<feature type="region of interest" description="Disordered" evidence="4">
    <location>
        <begin position="108"/>
        <end position="166"/>
    </location>
</feature>
<dbReference type="PROSITE" id="PS50935">
    <property type="entry name" value="SSB"/>
    <property type="match status" value="1"/>
</dbReference>
<proteinExistence type="inferred from homology"/>
<dbReference type="InterPro" id="IPR011344">
    <property type="entry name" value="ssDNA-bd"/>
</dbReference>